<evidence type="ECO:0000256" key="1">
    <source>
        <dbReference type="SAM" id="MobiDB-lite"/>
    </source>
</evidence>
<accession>A0A1I8PAY6</accession>
<dbReference type="VEuPathDB" id="VectorBase:SCAU006410"/>
<feature type="compositionally biased region" description="Polar residues" evidence="1">
    <location>
        <begin position="172"/>
        <end position="181"/>
    </location>
</feature>
<evidence type="ECO:0000256" key="2">
    <source>
        <dbReference type="SAM" id="SignalP"/>
    </source>
</evidence>
<feature type="compositionally biased region" description="Gly residues" evidence="1">
    <location>
        <begin position="196"/>
        <end position="216"/>
    </location>
</feature>
<keyword evidence="2" id="KW-0732">Signal</keyword>
<dbReference type="KEGG" id="scac:106091800"/>
<feature type="chain" id="PRO_5009326470" evidence="2">
    <location>
        <begin position="19"/>
        <end position="287"/>
    </location>
</feature>
<dbReference type="Proteomes" id="UP000095300">
    <property type="component" value="Unassembled WGS sequence"/>
</dbReference>
<dbReference type="EnsemblMetazoa" id="SCAU006410-RA">
    <property type="protein sequence ID" value="SCAU006410-PA"/>
    <property type="gene ID" value="SCAU006410"/>
</dbReference>
<gene>
    <name evidence="3" type="primary">106091800</name>
</gene>
<dbReference type="AlphaFoldDB" id="A0A1I8PAY6"/>
<keyword evidence="4" id="KW-1185">Reference proteome</keyword>
<name>A0A1I8PAY6_STOCA</name>
<sequence length="287" mass="29730">MFFSLLSLSISLITYSFGALYHHHNIYRVHSHIFPPPHPYIHTCCTRTGSSLKPGPELNIFSAGSSNPTLNTHAYINHNGNGANSNGGGGGGGNGSPNGGGNGQNGGSNNGGNGNNPAIIDPHYVFGAPQSVPILPNLPIFPYNSPTVAPAFQQFPQPNHPGSVLNPGRPQNGMQPLNPYNSPFVFGQQPFYNAPGGTGGPPGGSSGILGGSGGGLAPYPGGYPSPNSYNKPPPQYQNQNPYNRQTQTHAHSGSITMHGSMASAVCKLTLTLTVVGVLLGKMLQIST</sequence>
<feature type="compositionally biased region" description="Low complexity" evidence="1">
    <location>
        <begin position="217"/>
        <end position="243"/>
    </location>
</feature>
<dbReference type="OrthoDB" id="8122555at2759"/>
<evidence type="ECO:0000313" key="3">
    <source>
        <dbReference type="EnsemblMetazoa" id="SCAU006410-PA"/>
    </source>
</evidence>
<reference evidence="3" key="1">
    <citation type="submission" date="2020-05" db="UniProtKB">
        <authorList>
            <consortium name="EnsemblMetazoa"/>
        </authorList>
    </citation>
    <scope>IDENTIFICATION</scope>
    <source>
        <strain evidence="3">USDA</strain>
    </source>
</reference>
<proteinExistence type="predicted"/>
<protein>
    <submittedName>
        <fullName evidence="3">Uncharacterized protein</fullName>
    </submittedName>
</protein>
<feature type="compositionally biased region" description="Gly residues" evidence="1">
    <location>
        <begin position="86"/>
        <end position="114"/>
    </location>
</feature>
<feature type="signal peptide" evidence="2">
    <location>
        <begin position="1"/>
        <end position="18"/>
    </location>
</feature>
<feature type="region of interest" description="Disordered" evidence="1">
    <location>
        <begin position="151"/>
        <end position="252"/>
    </location>
</feature>
<evidence type="ECO:0000313" key="4">
    <source>
        <dbReference type="Proteomes" id="UP000095300"/>
    </source>
</evidence>
<feature type="region of interest" description="Disordered" evidence="1">
    <location>
        <begin position="86"/>
        <end position="115"/>
    </location>
</feature>
<organism evidence="3 4">
    <name type="scientific">Stomoxys calcitrans</name>
    <name type="common">Stable fly</name>
    <name type="synonym">Conops calcitrans</name>
    <dbReference type="NCBI Taxonomy" id="35570"/>
    <lineage>
        <taxon>Eukaryota</taxon>
        <taxon>Metazoa</taxon>
        <taxon>Ecdysozoa</taxon>
        <taxon>Arthropoda</taxon>
        <taxon>Hexapoda</taxon>
        <taxon>Insecta</taxon>
        <taxon>Pterygota</taxon>
        <taxon>Neoptera</taxon>
        <taxon>Endopterygota</taxon>
        <taxon>Diptera</taxon>
        <taxon>Brachycera</taxon>
        <taxon>Muscomorpha</taxon>
        <taxon>Muscoidea</taxon>
        <taxon>Muscidae</taxon>
        <taxon>Stomoxys</taxon>
    </lineage>
</organism>